<accession>A0A7C8N7F2</accession>
<evidence type="ECO:0000313" key="1">
    <source>
        <dbReference type="EMBL" id="KAF3081436.1"/>
    </source>
</evidence>
<reference evidence="1 4" key="2">
    <citation type="submission" date="2019-06" db="EMBL/GenBank/DDBJ databases">
        <authorList>
            <person name="Palmer J.M."/>
        </authorList>
    </citation>
    <scope>NUCLEOTIDE SEQUENCE [LARGE SCALE GENOMIC DNA]</scope>
    <source>
        <strain evidence="1 4">TWF102</strain>
    </source>
</reference>
<name>A0A7C8N7F2_ORBOL</name>
<reference evidence="2 3" key="1">
    <citation type="submission" date="2019-03" db="EMBL/GenBank/DDBJ databases">
        <title>Nematode-trapping fungi genome.</title>
        <authorList>
            <person name="Vidal-Diez De Ulzurrun G."/>
        </authorList>
    </citation>
    <scope>NUCLEOTIDE SEQUENCE [LARGE SCALE GENOMIC DNA]</scope>
    <source>
        <strain evidence="2 3">TWF154</strain>
    </source>
</reference>
<dbReference type="Proteomes" id="UP000297595">
    <property type="component" value="Unassembled WGS sequence"/>
</dbReference>
<evidence type="ECO:0000313" key="2">
    <source>
        <dbReference type="EMBL" id="TGJ65576.1"/>
    </source>
</evidence>
<dbReference type="AlphaFoldDB" id="A0A7C8N7F2"/>
<proteinExistence type="predicted"/>
<dbReference type="OrthoDB" id="524187at2759"/>
<dbReference type="EMBL" id="SOZJ01000006">
    <property type="protein sequence ID" value="TGJ65576.1"/>
    <property type="molecule type" value="Genomic_DNA"/>
</dbReference>
<organism evidence="1 4">
    <name type="scientific">Orbilia oligospora</name>
    <name type="common">Nematode-trapping fungus</name>
    <name type="synonym">Arthrobotrys oligospora</name>
    <dbReference type="NCBI Taxonomy" id="2813651"/>
    <lineage>
        <taxon>Eukaryota</taxon>
        <taxon>Fungi</taxon>
        <taxon>Dikarya</taxon>
        <taxon>Ascomycota</taxon>
        <taxon>Pezizomycotina</taxon>
        <taxon>Orbiliomycetes</taxon>
        <taxon>Orbiliales</taxon>
        <taxon>Orbiliaceae</taxon>
        <taxon>Orbilia</taxon>
    </lineage>
</organism>
<comment type="caution">
    <text evidence="1">The sequence shown here is derived from an EMBL/GenBank/DDBJ whole genome shotgun (WGS) entry which is preliminary data.</text>
</comment>
<evidence type="ECO:0000313" key="4">
    <source>
        <dbReference type="Proteomes" id="UP000475325"/>
    </source>
</evidence>
<evidence type="ECO:0000313" key="3">
    <source>
        <dbReference type="Proteomes" id="UP000297595"/>
    </source>
</evidence>
<gene>
    <name evidence="2" type="ORF">EYR41_009533</name>
    <name evidence="1" type="ORF">TWF102_001656</name>
</gene>
<dbReference type="Proteomes" id="UP000475325">
    <property type="component" value="Unassembled WGS sequence"/>
</dbReference>
<dbReference type="EMBL" id="WIQW01000126">
    <property type="protein sequence ID" value="KAF3081436.1"/>
    <property type="molecule type" value="Genomic_DNA"/>
</dbReference>
<sequence length="265" mass="30238">MVRSFFSKILNNTSVKYKYRVTFNPPFPFVAIQKSIIIQKMHHEWAGGCLTSTYHDNYAAKRNKLADYAFNGRFDKALECIEESSIVNGWRLRSPEDTRPASGWTTLHQAAMLSSSTISHIERLISLGAYRNIRTMDTKENAYEIAKKNHRSREILDALKPHYERQLDEQTIKNLQKGLEEVIMSRVASIIEEKKFRIPTVEVLLELPGLSLWCPIPGFYGGFHIKLREDNSIETESSCRVVGGSGKTHVIQPDGTWKITASGLY</sequence>
<protein>
    <submittedName>
        <fullName evidence="1">Uncharacterized protein</fullName>
    </submittedName>
</protein>